<evidence type="ECO:0000256" key="2">
    <source>
        <dbReference type="SAM" id="Phobius"/>
    </source>
</evidence>
<feature type="domain" description="Pyrrolo-quinoline quinone repeat" evidence="3">
    <location>
        <begin position="415"/>
        <end position="533"/>
    </location>
</feature>
<keyword evidence="2" id="KW-0812">Transmembrane</keyword>
<name>A0ABT0IZN6_9MICO</name>
<reference evidence="4 5" key="1">
    <citation type="submission" date="2022-02" db="EMBL/GenBank/DDBJ databases">
        <title>The car tank lid bacteriome: a reservoir of bacteria with potential in bioremediation of fuel.</title>
        <authorList>
            <person name="Vidal-Verdu A."/>
            <person name="Gomez-Martinez D."/>
            <person name="Latorre-Perez A."/>
            <person name="Pereto J."/>
            <person name="Porcar M."/>
        </authorList>
    </citation>
    <scope>NUCLEOTIDE SEQUENCE [LARGE SCALE GENOMIC DNA]</scope>
    <source>
        <strain evidence="4 5">4D.3</strain>
    </source>
</reference>
<dbReference type="Pfam" id="PF13360">
    <property type="entry name" value="PQQ_2"/>
    <property type="match status" value="1"/>
</dbReference>
<dbReference type="EMBL" id="JALQCY010000001">
    <property type="protein sequence ID" value="MCK9792710.1"/>
    <property type="molecule type" value="Genomic_DNA"/>
</dbReference>
<organism evidence="4 5">
    <name type="scientific">Isoptericola peretonis</name>
    <dbReference type="NCBI Taxonomy" id="2918523"/>
    <lineage>
        <taxon>Bacteria</taxon>
        <taxon>Bacillati</taxon>
        <taxon>Actinomycetota</taxon>
        <taxon>Actinomycetes</taxon>
        <taxon>Micrococcales</taxon>
        <taxon>Promicromonosporaceae</taxon>
        <taxon>Isoptericola</taxon>
    </lineage>
</organism>
<accession>A0ABT0IZN6</accession>
<evidence type="ECO:0000259" key="3">
    <source>
        <dbReference type="Pfam" id="PF13360"/>
    </source>
</evidence>
<evidence type="ECO:0000313" key="4">
    <source>
        <dbReference type="EMBL" id="MCK9792710.1"/>
    </source>
</evidence>
<dbReference type="Proteomes" id="UP001651050">
    <property type="component" value="Unassembled WGS sequence"/>
</dbReference>
<dbReference type="InterPro" id="IPR011047">
    <property type="entry name" value="Quinoprotein_ADH-like_sf"/>
</dbReference>
<feature type="region of interest" description="Disordered" evidence="1">
    <location>
        <begin position="1"/>
        <end position="38"/>
    </location>
</feature>
<keyword evidence="5" id="KW-1185">Reference proteome</keyword>
<keyword evidence="2" id="KW-0472">Membrane</keyword>
<dbReference type="RefSeq" id="WP_416342562.1">
    <property type="nucleotide sequence ID" value="NZ_JALQCY010000001.1"/>
</dbReference>
<dbReference type="SUPFAM" id="SSF50998">
    <property type="entry name" value="Quinoprotein alcohol dehydrogenase-like"/>
    <property type="match status" value="2"/>
</dbReference>
<dbReference type="InterPro" id="IPR015943">
    <property type="entry name" value="WD40/YVTN_repeat-like_dom_sf"/>
</dbReference>
<comment type="caution">
    <text evidence="4">The sequence shown here is derived from an EMBL/GenBank/DDBJ whole genome shotgun (WGS) entry which is preliminary data.</text>
</comment>
<dbReference type="InterPro" id="IPR002372">
    <property type="entry name" value="PQQ_rpt_dom"/>
</dbReference>
<evidence type="ECO:0000313" key="5">
    <source>
        <dbReference type="Proteomes" id="UP001651050"/>
    </source>
</evidence>
<sequence>MPPRFRRPEPMTTFELVPDDERDEHPASPDGDDGDDGAARRLRAAVRDRAAERWRRLSRRARVAVSAGTAVVLLACATAAAAPALLDARAERLRAETVHGLPGAVDDLSEPLTVTWEVEDGNGILTTFPDGVALTSDGTHVWALDVAAGKELWRQDLGPDPTCGPSAHTPVDVAAPVDVVVCLTGDPDDRTVTVLDATGAVVGERQIGPARDDPYLESVDGDVPLVLPAADGAVAVVDHLPSGISAPWVEEGSEEDDATTLRALRAEGWVDPTLRLEDAVTGEVRAEVTAPLRPEHLRGCNRIYETVDGENEVSVRAVSSVEATPSFTVLWACGASAGLTADGTPLDAPTSGGWPQALAGGGYVLTADESSVLATDGSVVATVHGWVYPPTVDADPGGPYLTAAGLDEGTGGVRLSAVGPDGRRDWGVETDEFSGVLARVAGTVVVQDGDRAVGLDAATGAELWARDGLLDRSGDGSGEWVAGVLTDGTRLLVGVNGDGAGHRLVTLDARDGTTVWERAGEGPVTALQAVDGQPVLLGSTLRGLGLR</sequence>
<keyword evidence="2" id="KW-1133">Transmembrane helix</keyword>
<proteinExistence type="predicted"/>
<gene>
    <name evidence="4" type="ORF">M1843_02990</name>
</gene>
<evidence type="ECO:0000256" key="1">
    <source>
        <dbReference type="SAM" id="MobiDB-lite"/>
    </source>
</evidence>
<dbReference type="Gene3D" id="2.130.10.10">
    <property type="entry name" value="YVTN repeat-like/Quinoprotein amine dehydrogenase"/>
    <property type="match status" value="1"/>
</dbReference>
<protein>
    <submittedName>
        <fullName evidence="4">PQQ-binding-like beta-propeller repeat protein</fullName>
    </submittedName>
</protein>
<feature type="transmembrane region" description="Helical" evidence="2">
    <location>
        <begin position="63"/>
        <end position="86"/>
    </location>
</feature>